<accession>A0A192A7Z5</accession>
<keyword evidence="2" id="KW-1185">Reference proteome</keyword>
<name>A0A192A7Z5_9RALS</name>
<protein>
    <submittedName>
        <fullName evidence="1">Uncharacterized protein</fullName>
    </submittedName>
</protein>
<evidence type="ECO:0000313" key="2">
    <source>
        <dbReference type="Proteomes" id="UP000078572"/>
    </source>
</evidence>
<sequence length="273" mass="31255">MEVRELIDATQKYWEEVAQTILGHGKEITRLRKVETAMFGSERFMTALPEYDEIDQRKHLRKAATGLMQRLTQVAINEYSPSSSSRLEINWSEIAEAVGFSDEKRTEFDAHVFWQELEKRYGGGNGAKNAYQQASSVLIDEFRIKPETGVERRRGGIVLNLDIRATQKYSTRYTIDWGNAQRLTRTLIALKSFASWGDMFALQHGMSTFLNVWSQRGDQVHSREAFTYGNVEGGQIKITTFYNRFEFAFDAKASEKLQLFLGEFGFTPVSEAA</sequence>
<organism evidence="1 2">
    <name type="scientific">Ralstonia insidiosa</name>
    <dbReference type="NCBI Taxonomy" id="190721"/>
    <lineage>
        <taxon>Bacteria</taxon>
        <taxon>Pseudomonadati</taxon>
        <taxon>Pseudomonadota</taxon>
        <taxon>Betaproteobacteria</taxon>
        <taxon>Burkholderiales</taxon>
        <taxon>Burkholderiaceae</taxon>
        <taxon>Ralstonia</taxon>
    </lineage>
</organism>
<reference evidence="2" key="1">
    <citation type="submission" date="2016-06" db="EMBL/GenBank/DDBJ databases">
        <authorList>
            <person name="Xu Y."/>
            <person name="Nagy A."/>
            <person name="Yan X."/>
            <person name="Kim S.W."/>
            <person name="Haley B."/>
            <person name="Liu N.T."/>
            <person name="Nou X."/>
        </authorList>
    </citation>
    <scope>NUCLEOTIDE SEQUENCE [LARGE SCALE GENOMIC DNA]</scope>
    <source>
        <strain evidence="2">ATCC 49129</strain>
        <plasmid evidence="2">pri-1</plasmid>
    </source>
</reference>
<dbReference type="Proteomes" id="UP000078572">
    <property type="component" value="Plasmid pRI-1"/>
</dbReference>
<dbReference type="AlphaFoldDB" id="A0A192A7Z5"/>
<dbReference type="RefSeq" id="WP_024979614.1">
    <property type="nucleotide sequence ID" value="NZ_CP016024.1"/>
</dbReference>
<evidence type="ECO:0000313" key="1">
    <source>
        <dbReference type="EMBL" id="ANJ76458.1"/>
    </source>
</evidence>
<gene>
    <name evidence="1" type="ORF">A9Y76_28095</name>
</gene>
<dbReference type="OrthoDB" id="9094655at2"/>
<geneLocation type="plasmid" evidence="2">
    <name>pri-1</name>
</geneLocation>
<dbReference type="GeneID" id="61529895"/>
<keyword evidence="1" id="KW-0614">Plasmid</keyword>
<dbReference type="EMBL" id="CP016024">
    <property type="protein sequence ID" value="ANJ76458.1"/>
    <property type="molecule type" value="Genomic_DNA"/>
</dbReference>
<proteinExistence type="predicted"/>